<dbReference type="AlphaFoldDB" id="A0A915J9W4"/>
<accession>A0A915J9W4</accession>
<organism evidence="1 2">
    <name type="scientific">Romanomermis culicivorax</name>
    <name type="common">Nematode worm</name>
    <dbReference type="NCBI Taxonomy" id="13658"/>
    <lineage>
        <taxon>Eukaryota</taxon>
        <taxon>Metazoa</taxon>
        <taxon>Ecdysozoa</taxon>
        <taxon>Nematoda</taxon>
        <taxon>Enoplea</taxon>
        <taxon>Dorylaimia</taxon>
        <taxon>Mermithida</taxon>
        <taxon>Mermithoidea</taxon>
        <taxon>Mermithidae</taxon>
        <taxon>Romanomermis</taxon>
    </lineage>
</organism>
<name>A0A915J9W4_ROMCU</name>
<proteinExistence type="predicted"/>
<dbReference type="WBParaSite" id="nRc.2.0.1.t23283-RA">
    <property type="protein sequence ID" value="nRc.2.0.1.t23283-RA"/>
    <property type="gene ID" value="nRc.2.0.1.g23283"/>
</dbReference>
<sequence length="107" mass="12190">MAALATLNIPQSSSLMDCQGPPFHDMDAKHQLYRLREKEQVHLPILLYPEMQALQDYMVGHISARLIRAEKLVGIFDQFNSQLLKRLKIGSMLALLVLGLAYKKIKN</sequence>
<reference evidence="2" key="1">
    <citation type="submission" date="2022-11" db="UniProtKB">
        <authorList>
            <consortium name="WormBaseParasite"/>
        </authorList>
    </citation>
    <scope>IDENTIFICATION</scope>
</reference>
<evidence type="ECO:0000313" key="1">
    <source>
        <dbReference type="Proteomes" id="UP000887565"/>
    </source>
</evidence>
<dbReference type="Proteomes" id="UP000887565">
    <property type="component" value="Unplaced"/>
</dbReference>
<protein>
    <submittedName>
        <fullName evidence="2">Uncharacterized protein</fullName>
    </submittedName>
</protein>
<keyword evidence="1" id="KW-1185">Reference proteome</keyword>
<evidence type="ECO:0000313" key="2">
    <source>
        <dbReference type="WBParaSite" id="nRc.2.0.1.t23283-RA"/>
    </source>
</evidence>